<keyword evidence="1" id="KW-0472">Membrane</keyword>
<dbReference type="AlphaFoldDB" id="A0A455SIE8"/>
<evidence type="ECO:0000313" key="2">
    <source>
        <dbReference type="EMBL" id="BBH87111.1"/>
    </source>
</evidence>
<proteinExistence type="predicted"/>
<keyword evidence="1" id="KW-1133">Transmembrane helix</keyword>
<evidence type="ECO:0000256" key="1">
    <source>
        <dbReference type="SAM" id="Phobius"/>
    </source>
</evidence>
<reference evidence="2" key="1">
    <citation type="submission" date="2018-12" db="EMBL/GenBank/DDBJ databases">
        <title>Novel natural products biosynthetic potential of the class Ktedonobacteria.</title>
        <authorList>
            <person name="Zheng Y."/>
            <person name="Saitou A."/>
            <person name="Wang C.M."/>
            <person name="Toyoda A."/>
            <person name="Minakuchi Y."/>
            <person name="Sekiguchi Y."/>
            <person name="Ueda K."/>
            <person name="Takano H."/>
            <person name="Sakai Y."/>
            <person name="Yokota A."/>
            <person name="Yabe S."/>
        </authorList>
    </citation>
    <scope>NUCLEOTIDE SEQUENCE</scope>
    <source>
        <strain evidence="2">COM3</strain>
    </source>
</reference>
<sequence length="92" mass="9619">MLISESKLAASKAQCAAIEEVIRATQFILLLVLLPGFLMTFPNLGKGTDVPDAVAGCPTPESSQARGKALSLAQNRQGHALYLAALSVHLAC</sequence>
<keyword evidence="1" id="KW-0812">Transmembrane</keyword>
<organism evidence="2">
    <name type="scientific">Thermosporothrix sp. COM3</name>
    <dbReference type="NCBI Taxonomy" id="2490863"/>
    <lineage>
        <taxon>Bacteria</taxon>
        <taxon>Bacillati</taxon>
        <taxon>Chloroflexota</taxon>
        <taxon>Ktedonobacteria</taxon>
        <taxon>Ktedonobacterales</taxon>
        <taxon>Thermosporotrichaceae</taxon>
        <taxon>Thermosporothrix</taxon>
    </lineage>
</organism>
<feature type="transmembrane region" description="Helical" evidence="1">
    <location>
        <begin position="21"/>
        <end position="41"/>
    </location>
</feature>
<accession>A0A455SIE8</accession>
<dbReference type="EMBL" id="AP019376">
    <property type="protein sequence ID" value="BBH87111.1"/>
    <property type="molecule type" value="Genomic_DNA"/>
</dbReference>
<protein>
    <submittedName>
        <fullName evidence="2">Uncharacterized protein</fullName>
    </submittedName>
</protein>
<gene>
    <name evidence="2" type="ORF">KTC_18620</name>
</gene>
<name>A0A455SIE8_9CHLR</name>